<evidence type="ECO:0000256" key="2">
    <source>
        <dbReference type="ARBA" id="ARBA00005594"/>
    </source>
</evidence>
<dbReference type="GO" id="GO:0004830">
    <property type="term" value="F:tryptophan-tRNA ligase activity"/>
    <property type="evidence" value="ECO:0007669"/>
    <property type="project" value="UniProtKB-EC"/>
</dbReference>
<proteinExistence type="inferred from homology"/>
<protein>
    <recommendedName>
        <fullName evidence="12">Tryptophan--tRNA ligase, mitochondrial</fullName>
        <ecNumber evidence="3">6.1.1.2</ecNumber>
    </recommendedName>
    <alternativeName>
        <fullName evidence="13">(Mt)TrpRS</fullName>
    </alternativeName>
    <alternativeName>
        <fullName evidence="9">Tryptophanyl-tRNA synthetase</fullName>
    </alternativeName>
</protein>
<organism evidence="15 16">
    <name type="scientific">Odynerus spinipes</name>
    <dbReference type="NCBI Taxonomy" id="1348599"/>
    <lineage>
        <taxon>Eukaryota</taxon>
        <taxon>Metazoa</taxon>
        <taxon>Ecdysozoa</taxon>
        <taxon>Arthropoda</taxon>
        <taxon>Hexapoda</taxon>
        <taxon>Insecta</taxon>
        <taxon>Pterygota</taxon>
        <taxon>Neoptera</taxon>
        <taxon>Endopterygota</taxon>
        <taxon>Hymenoptera</taxon>
        <taxon>Apocrita</taxon>
        <taxon>Aculeata</taxon>
        <taxon>Vespoidea</taxon>
        <taxon>Vespidae</taxon>
        <taxon>Eumeninae</taxon>
        <taxon>Odynerus</taxon>
    </lineage>
</organism>
<dbReference type="AlphaFoldDB" id="A0AAD9VIM9"/>
<dbReference type="HAMAP" id="MF_00140_B">
    <property type="entry name" value="Trp_tRNA_synth_B"/>
    <property type="match status" value="1"/>
</dbReference>
<accession>A0AAD9VIM9</accession>
<keyword evidence="16" id="KW-1185">Reference proteome</keyword>
<dbReference type="PANTHER" id="PTHR43766">
    <property type="entry name" value="TRYPTOPHAN--TRNA LIGASE, MITOCHONDRIAL"/>
    <property type="match status" value="1"/>
</dbReference>
<evidence type="ECO:0000256" key="11">
    <source>
        <dbReference type="ARBA" id="ARBA00059972"/>
    </source>
</evidence>
<dbReference type="FunFam" id="3.40.50.620:FF:000082">
    <property type="entry name" value="MSW1p Mitochondrial tryptophanyl-tRNA synthetase"/>
    <property type="match status" value="1"/>
</dbReference>
<evidence type="ECO:0000256" key="7">
    <source>
        <dbReference type="ARBA" id="ARBA00022917"/>
    </source>
</evidence>
<evidence type="ECO:0000256" key="8">
    <source>
        <dbReference type="ARBA" id="ARBA00023146"/>
    </source>
</evidence>
<evidence type="ECO:0000256" key="9">
    <source>
        <dbReference type="ARBA" id="ARBA00030268"/>
    </source>
</evidence>
<dbReference type="CDD" id="cd00806">
    <property type="entry name" value="TrpRS_core"/>
    <property type="match status" value="1"/>
</dbReference>
<dbReference type="InterPro" id="IPR001412">
    <property type="entry name" value="aa-tRNA-synth_I_CS"/>
</dbReference>
<dbReference type="InterPro" id="IPR002306">
    <property type="entry name" value="Trp-tRNA-ligase"/>
</dbReference>
<evidence type="ECO:0000256" key="13">
    <source>
        <dbReference type="ARBA" id="ARBA00080951"/>
    </source>
</evidence>
<evidence type="ECO:0000256" key="1">
    <source>
        <dbReference type="ARBA" id="ARBA00004305"/>
    </source>
</evidence>
<keyword evidence="5 14" id="KW-0547">Nucleotide-binding</keyword>
<keyword evidence="7 14" id="KW-0648">Protein biosynthesis</keyword>
<dbReference type="PANTHER" id="PTHR43766:SF1">
    <property type="entry name" value="TRYPTOPHAN--TRNA LIGASE, MITOCHONDRIAL"/>
    <property type="match status" value="1"/>
</dbReference>
<dbReference type="Proteomes" id="UP001258017">
    <property type="component" value="Unassembled WGS sequence"/>
</dbReference>
<comment type="function">
    <text evidence="11">Catalyzes the attachment of tryptophan to tRNA(Trp) in a two-step reaction: tryptophan is first activated by ATP to form Trp-AMP and then transferred to the acceptor end of tRNA(Trp).</text>
</comment>
<dbReference type="InterPro" id="IPR002305">
    <property type="entry name" value="aa-tRNA-synth_Ic"/>
</dbReference>
<evidence type="ECO:0000256" key="10">
    <source>
        <dbReference type="ARBA" id="ARBA00049929"/>
    </source>
</evidence>
<dbReference type="InterPro" id="IPR024109">
    <property type="entry name" value="Trp-tRNA-ligase_bac-type"/>
</dbReference>
<evidence type="ECO:0000256" key="5">
    <source>
        <dbReference type="ARBA" id="ARBA00022741"/>
    </source>
</evidence>
<dbReference type="Pfam" id="PF00579">
    <property type="entry name" value="tRNA-synt_1b"/>
    <property type="match status" value="1"/>
</dbReference>
<evidence type="ECO:0000313" key="15">
    <source>
        <dbReference type="EMBL" id="KAK2576136.1"/>
    </source>
</evidence>
<dbReference type="NCBIfam" id="TIGR00233">
    <property type="entry name" value="trpS"/>
    <property type="match status" value="1"/>
</dbReference>
<dbReference type="PROSITE" id="PS00178">
    <property type="entry name" value="AA_TRNA_LIGASE_I"/>
    <property type="match status" value="1"/>
</dbReference>
<evidence type="ECO:0000256" key="4">
    <source>
        <dbReference type="ARBA" id="ARBA00022598"/>
    </source>
</evidence>
<dbReference type="InterPro" id="IPR050203">
    <property type="entry name" value="Trp-tRNA_synthetase"/>
</dbReference>
<dbReference type="Gene3D" id="1.10.240.10">
    <property type="entry name" value="Tyrosyl-Transfer RNA Synthetase"/>
    <property type="match status" value="1"/>
</dbReference>
<evidence type="ECO:0000256" key="3">
    <source>
        <dbReference type="ARBA" id="ARBA00013161"/>
    </source>
</evidence>
<dbReference type="InterPro" id="IPR014729">
    <property type="entry name" value="Rossmann-like_a/b/a_fold"/>
</dbReference>
<comment type="similarity">
    <text evidence="2 14">Belongs to the class-I aminoacyl-tRNA synthetase family.</text>
</comment>
<reference evidence="15" key="2">
    <citation type="journal article" date="2023" name="Commun. Biol.">
        <title>Intrasexual cuticular hydrocarbon dimorphism in a wasp sheds light on hydrocarbon biosynthesis genes in Hymenoptera.</title>
        <authorList>
            <person name="Moris V.C."/>
            <person name="Podsiadlowski L."/>
            <person name="Martin S."/>
            <person name="Oeyen J.P."/>
            <person name="Donath A."/>
            <person name="Petersen M."/>
            <person name="Wilbrandt J."/>
            <person name="Misof B."/>
            <person name="Liedtke D."/>
            <person name="Thamm M."/>
            <person name="Scheiner R."/>
            <person name="Schmitt T."/>
            <person name="Niehuis O."/>
        </authorList>
    </citation>
    <scope>NUCLEOTIDE SEQUENCE</scope>
    <source>
        <strain evidence="15">GBR_01_08_01A</strain>
    </source>
</reference>
<evidence type="ECO:0000256" key="14">
    <source>
        <dbReference type="RuleBase" id="RU363036"/>
    </source>
</evidence>
<keyword evidence="6 14" id="KW-0067">ATP-binding</keyword>
<dbReference type="EMBL" id="JAIFRP010004408">
    <property type="protein sequence ID" value="KAK2576136.1"/>
    <property type="molecule type" value="Genomic_DNA"/>
</dbReference>
<evidence type="ECO:0000256" key="12">
    <source>
        <dbReference type="ARBA" id="ARBA00069760"/>
    </source>
</evidence>
<dbReference type="FunFam" id="1.10.240.10:FF:000002">
    <property type="entry name" value="Tryptophan--tRNA ligase"/>
    <property type="match status" value="1"/>
</dbReference>
<comment type="subcellular location">
    <subcellularLocation>
        <location evidence="1">Mitochondrion matrix</location>
    </subcellularLocation>
</comment>
<keyword evidence="4 14" id="KW-0436">Ligase</keyword>
<reference evidence="15" key="1">
    <citation type="submission" date="2021-08" db="EMBL/GenBank/DDBJ databases">
        <authorList>
            <person name="Misof B."/>
            <person name="Oliver O."/>
            <person name="Podsiadlowski L."/>
            <person name="Donath A."/>
            <person name="Peters R."/>
            <person name="Mayer C."/>
            <person name="Rust J."/>
            <person name="Gunkel S."/>
            <person name="Lesny P."/>
            <person name="Martin S."/>
            <person name="Oeyen J.P."/>
            <person name="Petersen M."/>
            <person name="Panagiotis P."/>
            <person name="Wilbrandt J."/>
            <person name="Tanja T."/>
        </authorList>
    </citation>
    <scope>NUCLEOTIDE SEQUENCE</scope>
    <source>
        <strain evidence="15">GBR_01_08_01A</strain>
        <tissue evidence="15">Thorax + abdomen</tissue>
    </source>
</reference>
<dbReference type="GO" id="GO:0070183">
    <property type="term" value="P:mitochondrial tryptophanyl-tRNA aminoacylation"/>
    <property type="evidence" value="ECO:0007669"/>
    <property type="project" value="TreeGrafter"/>
</dbReference>
<name>A0AAD9VIM9_9HYME</name>
<dbReference type="PRINTS" id="PR01039">
    <property type="entry name" value="TRNASYNTHTRP"/>
</dbReference>
<sequence>MFKIVKYGFYLYRGRKINVYHGATHAKSFSQTIVHNKYPKRIFSGIQPTGNIHLGNYLGAIKKWIQLQHSEKIVLWSIVDMHSITLPHDPATLKENILQVTATLLACGIDPEKSILFQQSNVSMHAELCWILGCITTMARLGHLPQFKEKSEKLKNIPLGLYIYPVLQAADILLYRATDVPVGQDQAQHIQLAQDLAYSFNKKFGDTFPVPRSLICDDASQRIKSLRDPLKKMSKSDKDHKSRLDLMDKPDILLEKIKKAVTDCISEITYEPETRPGVSNLIAIHSLLTGKSPEEICSDAQGLDTGKYKLVLADVVIEKLKPIQEEMSRLLKEQLYLEEVLKVGSCKATELAIDCYSDVRDKIGFGRNVSEKTVHTVVHKL</sequence>
<gene>
    <name evidence="15" type="ORF">KPH14_007466</name>
</gene>
<evidence type="ECO:0000256" key="6">
    <source>
        <dbReference type="ARBA" id="ARBA00022840"/>
    </source>
</evidence>
<dbReference type="GO" id="GO:0005524">
    <property type="term" value="F:ATP binding"/>
    <property type="evidence" value="ECO:0007669"/>
    <property type="project" value="UniProtKB-KW"/>
</dbReference>
<evidence type="ECO:0000313" key="16">
    <source>
        <dbReference type="Proteomes" id="UP001258017"/>
    </source>
</evidence>
<comment type="caution">
    <text evidence="15">The sequence shown here is derived from an EMBL/GenBank/DDBJ whole genome shotgun (WGS) entry which is preliminary data.</text>
</comment>
<keyword evidence="8 14" id="KW-0030">Aminoacyl-tRNA synthetase</keyword>
<dbReference type="SUPFAM" id="SSF52374">
    <property type="entry name" value="Nucleotidylyl transferase"/>
    <property type="match status" value="1"/>
</dbReference>
<dbReference type="GO" id="GO:0005759">
    <property type="term" value="C:mitochondrial matrix"/>
    <property type="evidence" value="ECO:0007669"/>
    <property type="project" value="UniProtKB-SubCell"/>
</dbReference>
<comment type="catalytic activity">
    <reaction evidence="10">
        <text>tRNA(Trp) + L-tryptophan + ATP = L-tryptophyl-tRNA(Trp) + AMP + diphosphate + H(+)</text>
        <dbReference type="Rhea" id="RHEA:24080"/>
        <dbReference type="Rhea" id="RHEA-COMP:9671"/>
        <dbReference type="Rhea" id="RHEA-COMP:9705"/>
        <dbReference type="ChEBI" id="CHEBI:15378"/>
        <dbReference type="ChEBI" id="CHEBI:30616"/>
        <dbReference type="ChEBI" id="CHEBI:33019"/>
        <dbReference type="ChEBI" id="CHEBI:57912"/>
        <dbReference type="ChEBI" id="CHEBI:78442"/>
        <dbReference type="ChEBI" id="CHEBI:78535"/>
        <dbReference type="ChEBI" id="CHEBI:456215"/>
        <dbReference type="EC" id="6.1.1.2"/>
    </reaction>
</comment>
<dbReference type="EC" id="6.1.1.2" evidence="3"/>
<dbReference type="Gene3D" id="3.40.50.620">
    <property type="entry name" value="HUPs"/>
    <property type="match status" value="1"/>
</dbReference>